<evidence type="ECO:0000313" key="1">
    <source>
        <dbReference type="EMBL" id="KAJ8430404.1"/>
    </source>
</evidence>
<accession>A0A9Q1JSX2</accession>
<reference evidence="1" key="1">
    <citation type="submission" date="2022-04" db="EMBL/GenBank/DDBJ databases">
        <title>Carnegiea gigantea Genome sequencing and assembly v2.</title>
        <authorList>
            <person name="Copetti D."/>
            <person name="Sanderson M.J."/>
            <person name="Burquez A."/>
            <person name="Wojciechowski M.F."/>
        </authorList>
    </citation>
    <scope>NUCLEOTIDE SEQUENCE</scope>
    <source>
        <strain evidence="1">SGP5-SGP5p</strain>
        <tissue evidence="1">Aerial part</tissue>
    </source>
</reference>
<organism evidence="1 2">
    <name type="scientific">Carnegiea gigantea</name>
    <dbReference type="NCBI Taxonomy" id="171969"/>
    <lineage>
        <taxon>Eukaryota</taxon>
        <taxon>Viridiplantae</taxon>
        <taxon>Streptophyta</taxon>
        <taxon>Embryophyta</taxon>
        <taxon>Tracheophyta</taxon>
        <taxon>Spermatophyta</taxon>
        <taxon>Magnoliopsida</taxon>
        <taxon>eudicotyledons</taxon>
        <taxon>Gunneridae</taxon>
        <taxon>Pentapetalae</taxon>
        <taxon>Caryophyllales</taxon>
        <taxon>Cactineae</taxon>
        <taxon>Cactaceae</taxon>
        <taxon>Cactoideae</taxon>
        <taxon>Echinocereeae</taxon>
        <taxon>Carnegiea</taxon>
    </lineage>
</organism>
<gene>
    <name evidence="1" type="ORF">Cgig2_015896</name>
</gene>
<dbReference type="PANTHER" id="PTHR33240">
    <property type="entry name" value="OS08G0508500 PROTEIN"/>
    <property type="match status" value="1"/>
</dbReference>
<dbReference type="PANTHER" id="PTHR33240:SF17">
    <property type="entry name" value="EUKARYOTIC PEPTIDE CHAIN RELEASE FACTOR GTP-BINDING SUBUNIT-LIKE"/>
    <property type="match status" value="1"/>
</dbReference>
<dbReference type="OrthoDB" id="2919534at2759"/>
<evidence type="ECO:0000313" key="2">
    <source>
        <dbReference type="Proteomes" id="UP001153076"/>
    </source>
</evidence>
<dbReference type="Proteomes" id="UP001153076">
    <property type="component" value="Unassembled WGS sequence"/>
</dbReference>
<comment type="caution">
    <text evidence="1">The sequence shown here is derived from an EMBL/GenBank/DDBJ whole genome shotgun (WGS) entry which is preliminary data.</text>
</comment>
<keyword evidence="2" id="KW-1185">Reference proteome</keyword>
<name>A0A9Q1JSX2_9CARY</name>
<dbReference type="EMBL" id="JAKOGI010000796">
    <property type="protein sequence ID" value="KAJ8430404.1"/>
    <property type="molecule type" value="Genomic_DNA"/>
</dbReference>
<sequence length="151" mass="16959">MITGCGSLITVPTTVLNDREGHVFNSSHNDLMVVELKVANALVRQILINAERLPQETQIPRKGYHTSCALNPRFRWKVTPLGMIYLPLRFGDKIKSQNLEVDFLEVDVPTAYNVISGCPTLHKVKAVIASYLLQFQYEVDDGSVGKLFKDQ</sequence>
<proteinExistence type="predicted"/>
<dbReference type="AlphaFoldDB" id="A0A9Q1JSX2"/>
<protein>
    <submittedName>
        <fullName evidence="1">Uncharacterized protein</fullName>
    </submittedName>
</protein>